<dbReference type="OrthoDB" id="218680at2"/>
<accession>A0A4R2N9C3</accession>
<evidence type="ECO:0000256" key="2">
    <source>
        <dbReference type="ARBA" id="ARBA00022525"/>
    </source>
</evidence>
<dbReference type="InterPro" id="IPR050909">
    <property type="entry name" value="Bact_Autotransporter_VF"/>
</dbReference>
<evidence type="ECO:0000256" key="4">
    <source>
        <dbReference type="SAM" id="SignalP"/>
    </source>
</evidence>
<dbReference type="NCBIfam" id="TIGR01901">
    <property type="entry name" value="adhes_NPXG"/>
    <property type="match status" value="1"/>
</dbReference>
<evidence type="ECO:0000313" key="7">
    <source>
        <dbReference type="Proteomes" id="UP000295537"/>
    </source>
</evidence>
<evidence type="ECO:0000256" key="1">
    <source>
        <dbReference type="ARBA" id="ARBA00004613"/>
    </source>
</evidence>
<dbReference type="RefSeq" id="WP_132501200.1">
    <property type="nucleotide sequence ID" value="NZ_LVXA01000001.1"/>
</dbReference>
<dbReference type="InterPro" id="IPR008638">
    <property type="entry name" value="FhaB/CdiA-like_TPS"/>
</dbReference>
<dbReference type="SUPFAM" id="SSF51126">
    <property type="entry name" value="Pectin lyase-like"/>
    <property type="match status" value="1"/>
</dbReference>
<name>A0A4R2N9C3_9PAST</name>
<dbReference type="Pfam" id="PF05860">
    <property type="entry name" value="TPS"/>
    <property type="match status" value="1"/>
</dbReference>
<protein>
    <submittedName>
        <fullName evidence="6">Filamentous hemagglutinin family protein</fullName>
    </submittedName>
</protein>
<evidence type="ECO:0000259" key="5">
    <source>
        <dbReference type="SMART" id="SM00912"/>
    </source>
</evidence>
<dbReference type="Proteomes" id="UP000295537">
    <property type="component" value="Unassembled WGS sequence"/>
</dbReference>
<feature type="chain" id="PRO_5020293956" evidence="4">
    <location>
        <begin position="20"/>
        <end position="959"/>
    </location>
</feature>
<dbReference type="AlphaFoldDB" id="A0A4R2N9C3"/>
<proteinExistence type="predicted"/>
<dbReference type="EMBL" id="SLXJ01000005">
    <property type="protein sequence ID" value="TCP17602.1"/>
    <property type="molecule type" value="Genomic_DNA"/>
</dbReference>
<organism evidence="6 7">
    <name type="scientific">Nicoletella semolina</name>
    <dbReference type="NCBI Taxonomy" id="271160"/>
    <lineage>
        <taxon>Bacteria</taxon>
        <taxon>Pseudomonadati</taxon>
        <taxon>Pseudomonadota</taxon>
        <taxon>Gammaproteobacteria</taxon>
        <taxon>Pasteurellales</taxon>
        <taxon>Pasteurellaceae</taxon>
        <taxon>Nicoletella</taxon>
    </lineage>
</organism>
<keyword evidence="7" id="KW-1185">Reference proteome</keyword>
<comment type="subcellular location">
    <subcellularLocation>
        <location evidence="1">Secreted</location>
    </subcellularLocation>
</comment>
<dbReference type="Gene3D" id="2.160.20.10">
    <property type="entry name" value="Single-stranded right-handed beta-helix, Pectin lyase-like"/>
    <property type="match status" value="1"/>
</dbReference>
<keyword evidence="2" id="KW-0964">Secreted</keyword>
<feature type="signal peptide" evidence="4">
    <location>
        <begin position="1"/>
        <end position="19"/>
    </location>
</feature>
<comment type="caution">
    <text evidence="6">The sequence shown here is derived from an EMBL/GenBank/DDBJ whole genome shotgun (WGS) entry which is preliminary data.</text>
</comment>
<sequence length="959" mass="105552">MNKLNIITLAIFAASYTNAKLLPQNGTVKLGDATISTQADNLTINQTSTHISIDWDSFDIGKNNSVEFKQPSDTAVAYNRVHSGNASEIQGKLSANGRVFLSNPNGVIFGKDAQVNVGALLATTKELTSIENLKEDNLKFNRVKHTNVKMEGKIVNNGKITVNGKNGFVVLVGDNVENNGEINAKHYSKTETVKEKRCYDDCYEDYWSGWTGKNPKYNEVEKQITTETLAQAILASGESFTLELNDSYVSVDLDANTLAGIVRNNGAIITENGYIELTAKGKEAALSNAINNNGLLQATEISKNSGKITLSANNIHLGIKSDIKAETELKFSSPEKRGEKSLRLHSEKGSKITAKKTTFDVDKKLAVSGEFERDNSNLYYKDEFGTQTNEFEIRLKGDLTVGKTGGNTGHFIQNSALSSMLNSSGKVTLALNEPNTDSDPIYFGKLNITDDIQLNSFKQADSYLKIFAANKVDISGNILSPTNRLNIGIQQTDFNTRKPQQIDQTIHITSPRINLGGGSFVAARTGKPAYYIDKEAHIEDEQRSYFDINLRNTQLENIGDFVVAGGFGRFNIDNVQHNGVMNLYVHGGNTRLYRKTPHWEYGFKNLDERINRTDKDNPRRRWKYSKAVDVGLGREFSDVFDMWTVQEKRTHLDTAINIRNSNITTHDGFIHLMAKNVNLENSKLNVYFDRNLSFDTFALAINKVGINAENARLDNSHIHIEGAEKNGVSPRANEGGGVAGFYFVGNMIGKNGSIFTKTHEGYAMHTEGNSTLKGESSEKDLKITAITTGAKPAWLEEDVDINVRNVAIGIGDTADTQTTLNNIDVTALAPNGGVAYINNAGTRLKVEGGKFTYFEHSREGLGKSLNEFNVPLKGNNINQVSERQAARLLDSIKGIHSTNLSSTQTVLPESNQRLNMPNQLVDNLTAKEGTSLEICENDNCTIQTFGDKQNAKVSVGEVK</sequence>
<dbReference type="InterPro" id="IPR012334">
    <property type="entry name" value="Pectin_lyas_fold"/>
</dbReference>
<dbReference type="PANTHER" id="PTHR12338:SF8">
    <property type="entry name" value="HEME_HEMOPEXIN-BINDING PROTEIN"/>
    <property type="match status" value="1"/>
</dbReference>
<keyword evidence="3 4" id="KW-0732">Signal</keyword>
<evidence type="ECO:0000256" key="3">
    <source>
        <dbReference type="ARBA" id="ARBA00022729"/>
    </source>
</evidence>
<dbReference type="GO" id="GO:0005576">
    <property type="term" value="C:extracellular region"/>
    <property type="evidence" value="ECO:0007669"/>
    <property type="project" value="UniProtKB-SubCell"/>
</dbReference>
<gene>
    <name evidence="6" type="ORF">EV693_10567</name>
</gene>
<dbReference type="InterPro" id="IPR011050">
    <property type="entry name" value="Pectin_lyase_fold/virulence"/>
</dbReference>
<dbReference type="PANTHER" id="PTHR12338">
    <property type="entry name" value="AUTOTRANSPORTER"/>
    <property type="match status" value="1"/>
</dbReference>
<reference evidence="6 7" key="1">
    <citation type="submission" date="2019-03" db="EMBL/GenBank/DDBJ databases">
        <title>Genomic Encyclopedia of Type Strains, Phase IV (KMG-IV): sequencing the most valuable type-strain genomes for metagenomic binning, comparative biology and taxonomic classification.</title>
        <authorList>
            <person name="Goeker M."/>
        </authorList>
    </citation>
    <scope>NUCLEOTIDE SEQUENCE [LARGE SCALE GENOMIC DNA]</scope>
    <source>
        <strain evidence="6 7">DSM 16380</strain>
    </source>
</reference>
<feature type="domain" description="Filamentous haemagglutinin FhaB/tRNA nuclease CdiA-like TPS" evidence="5">
    <location>
        <begin position="19"/>
        <end position="131"/>
    </location>
</feature>
<dbReference type="SMART" id="SM00912">
    <property type="entry name" value="Haemagg_act"/>
    <property type="match status" value="1"/>
</dbReference>
<evidence type="ECO:0000313" key="6">
    <source>
        <dbReference type="EMBL" id="TCP17602.1"/>
    </source>
</evidence>